<evidence type="ECO:0000313" key="9">
    <source>
        <dbReference type="EMBL" id="SCW37154.1"/>
    </source>
</evidence>
<name>A0A1G4PXR5_9BACL</name>
<accession>A0A1G4PXR5</accession>
<feature type="transmembrane region" description="Helical" evidence="7">
    <location>
        <begin position="72"/>
        <end position="93"/>
    </location>
</feature>
<feature type="transmembrane region" description="Helical" evidence="7">
    <location>
        <begin position="105"/>
        <end position="126"/>
    </location>
</feature>
<dbReference type="STRING" id="624147.SAMN04487970_1004170"/>
<dbReference type="RefSeq" id="WP_090667467.1">
    <property type="nucleotide sequence ID" value="NZ_FMTT01000004.1"/>
</dbReference>
<dbReference type="EMBL" id="FMTT01000004">
    <property type="protein sequence ID" value="SCW37154.1"/>
    <property type="molecule type" value="Genomic_DNA"/>
</dbReference>
<feature type="transmembrane region" description="Helical" evidence="7">
    <location>
        <begin position="138"/>
        <end position="160"/>
    </location>
</feature>
<keyword evidence="4 7" id="KW-0812">Transmembrane</keyword>
<keyword evidence="2 7" id="KW-0813">Transport</keyword>
<dbReference type="GO" id="GO:0055085">
    <property type="term" value="P:transmembrane transport"/>
    <property type="evidence" value="ECO:0007669"/>
    <property type="project" value="InterPro"/>
</dbReference>
<comment type="similarity">
    <text evidence="7">Belongs to the binding-protein-dependent transport system permease family.</text>
</comment>
<dbReference type="PANTHER" id="PTHR43744:SF12">
    <property type="entry name" value="ABC TRANSPORTER PERMEASE PROTEIN MG189-RELATED"/>
    <property type="match status" value="1"/>
</dbReference>
<gene>
    <name evidence="9" type="ORF">SAMN04487970_1004170</name>
</gene>
<keyword evidence="3" id="KW-1003">Cell membrane</keyword>
<keyword evidence="10" id="KW-1185">Reference proteome</keyword>
<keyword evidence="6 7" id="KW-0472">Membrane</keyword>
<comment type="subcellular location">
    <subcellularLocation>
        <location evidence="1 7">Cell membrane</location>
        <topology evidence="1 7">Multi-pass membrane protein</topology>
    </subcellularLocation>
</comment>
<evidence type="ECO:0000256" key="2">
    <source>
        <dbReference type="ARBA" id="ARBA00022448"/>
    </source>
</evidence>
<dbReference type="SUPFAM" id="SSF161098">
    <property type="entry name" value="MetI-like"/>
    <property type="match status" value="1"/>
</dbReference>
<dbReference type="AlphaFoldDB" id="A0A1G4PXR5"/>
<evidence type="ECO:0000313" key="10">
    <source>
        <dbReference type="Proteomes" id="UP000198601"/>
    </source>
</evidence>
<evidence type="ECO:0000256" key="5">
    <source>
        <dbReference type="ARBA" id="ARBA00022989"/>
    </source>
</evidence>
<organism evidence="9 10">
    <name type="scientific">Paenibacillus tianmuensis</name>
    <dbReference type="NCBI Taxonomy" id="624147"/>
    <lineage>
        <taxon>Bacteria</taxon>
        <taxon>Bacillati</taxon>
        <taxon>Bacillota</taxon>
        <taxon>Bacilli</taxon>
        <taxon>Bacillales</taxon>
        <taxon>Paenibacillaceae</taxon>
        <taxon>Paenibacillus</taxon>
    </lineage>
</organism>
<dbReference type="PANTHER" id="PTHR43744">
    <property type="entry name" value="ABC TRANSPORTER PERMEASE PROTEIN MG189-RELATED-RELATED"/>
    <property type="match status" value="1"/>
</dbReference>
<evidence type="ECO:0000256" key="1">
    <source>
        <dbReference type="ARBA" id="ARBA00004651"/>
    </source>
</evidence>
<evidence type="ECO:0000256" key="7">
    <source>
        <dbReference type="RuleBase" id="RU363032"/>
    </source>
</evidence>
<dbReference type="Proteomes" id="UP000198601">
    <property type="component" value="Unassembled WGS sequence"/>
</dbReference>
<dbReference type="CDD" id="cd06261">
    <property type="entry name" value="TM_PBP2"/>
    <property type="match status" value="1"/>
</dbReference>
<dbReference type="Gene3D" id="1.10.3720.10">
    <property type="entry name" value="MetI-like"/>
    <property type="match status" value="1"/>
</dbReference>
<dbReference type="OrthoDB" id="187395at2"/>
<evidence type="ECO:0000256" key="3">
    <source>
        <dbReference type="ARBA" id="ARBA00022475"/>
    </source>
</evidence>
<evidence type="ECO:0000256" key="4">
    <source>
        <dbReference type="ARBA" id="ARBA00022692"/>
    </source>
</evidence>
<dbReference type="InterPro" id="IPR035906">
    <property type="entry name" value="MetI-like_sf"/>
</dbReference>
<feature type="domain" description="ABC transmembrane type-1" evidence="8">
    <location>
        <begin position="68"/>
        <end position="260"/>
    </location>
</feature>
<evidence type="ECO:0000256" key="6">
    <source>
        <dbReference type="ARBA" id="ARBA00023136"/>
    </source>
</evidence>
<feature type="transmembrane region" description="Helical" evidence="7">
    <location>
        <begin position="181"/>
        <end position="204"/>
    </location>
</feature>
<feature type="transmembrane region" description="Helical" evidence="7">
    <location>
        <begin position="12"/>
        <end position="33"/>
    </location>
</feature>
<proteinExistence type="inferred from homology"/>
<sequence>MSKALVKSIPHLVLIPYVLIIVYPIYFIVISSLKKNNEIITNPWGLPSEFSFSHYESALTNSHLGTYFFNSLYIATIATVGSLLLAMGIAFAVTRMRFPSLSKLVYGLLLLSLLIPPASLLIPLYIMVKDMGLYNTPLALIIPYMAFGIPLTVFVVAAFMKAIPTELEEAGVMDGLSAYGLLFRVIFPLSLPTLVTVFIINFLGHWNEYVMANLFLSTQTLRTLPVAVVGFADKFNMNYGALCASISISVIPIIIIFIFLQRQIIEGVTAGSVKG</sequence>
<feature type="transmembrane region" description="Helical" evidence="7">
    <location>
        <begin position="239"/>
        <end position="260"/>
    </location>
</feature>
<dbReference type="PROSITE" id="PS50928">
    <property type="entry name" value="ABC_TM1"/>
    <property type="match status" value="1"/>
</dbReference>
<dbReference type="GO" id="GO:0005886">
    <property type="term" value="C:plasma membrane"/>
    <property type="evidence" value="ECO:0007669"/>
    <property type="project" value="UniProtKB-SubCell"/>
</dbReference>
<protein>
    <submittedName>
        <fullName evidence="9">Raffinose/stachyose/melibiose transport system permease protein</fullName>
    </submittedName>
</protein>
<reference evidence="10" key="1">
    <citation type="submission" date="2016-10" db="EMBL/GenBank/DDBJ databases">
        <authorList>
            <person name="Varghese N."/>
            <person name="Submissions S."/>
        </authorList>
    </citation>
    <scope>NUCLEOTIDE SEQUENCE [LARGE SCALE GENOMIC DNA]</scope>
    <source>
        <strain evidence="10">CGMCC 1.8946</strain>
    </source>
</reference>
<keyword evidence="5 7" id="KW-1133">Transmembrane helix</keyword>
<dbReference type="Pfam" id="PF00528">
    <property type="entry name" value="BPD_transp_1"/>
    <property type="match status" value="1"/>
</dbReference>
<dbReference type="InterPro" id="IPR000515">
    <property type="entry name" value="MetI-like"/>
</dbReference>
<evidence type="ECO:0000259" key="8">
    <source>
        <dbReference type="PROSITE" id="PS50928"/>
    </source>
</evidence>